<evidence type="ECO:0000313" key="2">
    <source>
        <dbReference type="Proteomes" id="UP000048841"/>
    </source>
</evidence>
<name>A0A0H5H921_YEREN</name>
<dbReference type="AlphaFoldDB" id="A0A0H5H921"/>
<accession>A0A0H5H921</accession>
<evidence type="ECO:0008006" key="3">
    <source>
        <dbReference type="Google" id="ProtNLM"/>
    </source>
</evidence>
<proteinExistence type="predicted"/>
<gene>
    <name evidence="1" type="ORF">ERS137941_04212</name>
</gene>
<sequence length="247" mass="29486">MDKKFSLLRNKIKNSQNLVMSKIIADHNAEICVLCGSENEITREHVIPQWAFEANQKKSLINTKNNQSASYIKTTIPACRTCNSEILGAFEDYLKRLLQEKECDELNNYEIDCLIWWLQYVGFKLQLMDLRSRFLRYKGKDYIPFLSDIPVAMFWGDIDTTPNKVFNIIRRSRRELTKKRKENKFNSLLTFKTKNESFYFFHKVDEFIYIEMPQIKKAFFLFFNKEFDDHKTAHSECMEVIEKNYNS</sequence>
<dbReference type="RefSeq" id="WP_020282771.1">
    <property type="nucleotide sequence ID" value="NZ_CGBR01000070.1"/>
</dbReference>
<dbReference type="EMBL" id="CGBR01000070">
    <property type="protein sequence ID" value="CFQ77503.1"/>
    <property type="molecule type" value="Genomic_DNA"/>
</dbReference>
<evidence type="ECO:0000313" key="1">
    <source>
        <dbReference type="EMBL" id="CFQ77503.1"/>
    </source>
</evidence>
<reference evidence="1 2" key="1">
    <citation type="submission" date="2015-03" db="EMBL/GenBank/DDBJ databases">
        <authorList>
            <person name="Murphy D."/>
        </authorList>
    </citation>
    <scope>NUCLEOTIDE SEQUENCE [LARGE SCALE GENOMIC DNA]</scope>
    <source>
        <strain evidence="1 2">IP26249</strain>
    </source>
</reference>
<dbReference type="Proteomes" id="UP000048841">
    <property type="component" value="Unassembled WGS sequence"/>
</dbReference>
<organism evidence="1 2">
    <name type="scientific">Yersinia enterocolitica</name>
    <dbReference type="NCBI Taxonomy" id="630"/>
    <lineage>
        <taxon>Bacteria</taxon>
        <taxon>Pseudomonadati</taxon>
        <taxon>Pseudomonadota</taxon>
        <taxon>Gammaproteobacteria</taxon>
        <taxon>Enterobacterales</taxon>
        <taxon>Yersiniaceae</taxon>
        <taxon>Yersinia</taxon>
    </lineage>
</organism>
<protein>
    <recommendedName>
        <fullName evidence="3">HNH endonuclease</fullName>
    </recommendedName>
</protein>